<protein>
    <submittedName>
        <fullName evidence="1">Vi polysaccharide biosynthesis regulator TviA</fullName>
    </submittedName>
</protein>
<dbReference type="PIRSF" id="PIRSF034659">
    <property type="entry name" value="Vir_TviA"/>
    <property type="match status" value="1"/>
</dbReference>
<dbReference type="InterPro" id="IPR017032">
    <property type="entry name" value="TviA"/>
</dbReference>
<gene>
    <name evidence="1" type="primary">tviA</name>
    <name evidence="1" type="ORF">G1Z34_14915</name>
</gene>
<organism evidence="1">
    <name type="scientific">Salmonella enterica subsp. enterica serovar Typhi str. 404ty</name>
    <dbReference type="NCBI Taxonomy" id="497977"/>
    <lineage>
        <taxon>Bacteria</taxon>
        <taxon>Pseudomonadati</taxon>
        <taxon>Pseudomonadota</taxon>
        <taxon>Gammaproteobacteria</taxon>
        <taxon>Enterobacterales</taxon>
        <taxon>Enterobacteriaceae</taxon>
        <taxon>Salmonella</taxon>
    </lineage>
</organism>
<dbReference type="EMBL" id="DAAPUK010000017">
    <property type="protein sequence ID" value="HAD7755492.1"/>
    <property type="molecule type" value="Genomic_DNA"/>
</dbReference>
<dbReference type="AlphaFoldDB" id="A0A720HUG6"/>
<reference evidence="1" key="1">
    <citation type="journal article" date="2018" name="Genome Biol.">
        <title>SKESA: strategic k-mer extension for scrupulous assemblies.</title>
        <authorList>
            <person name="Souvorov A."/>
            <person name="Agarwala R."/>
            <person name="Lipman D.J."/>
        </authorList>
    </citation>
    <scope>NUCLEOTIDE SEQUENCE</scope>
    <source>
        <strain evidence="1">404ty</strain>
    </source>
</reference>
<dbReference type="NCBIfam" id="NF011730">
    <property type="entry name" value="PRK15183.1"/>
    <property type="match status" value="1"/>
</dbReference>
<evidence type="ECO:0000313" key="1">
    <source>
        <dbReference type="EMBL" id="HAD7755492.1"/>
    </source>
</evidence>
<name>A0A720HUG6_SALTI</name>
<dbReference type="GO" id="GO:0006355">
    <property type="term" value="P:regulation of DNA-templated transcription"/>
    <property type="evidence" value="ECO:0007669"/>
    <property type="project" value="InterPro"/>
</dbReference>
<accession>A0A720HUG6</accession>
<reference evidence="1" key="2">
    <citation type="submission" date="2019-01" db="EMBL/GenBank/DDBJ databases">
        <authorList>
            <consortium name="NCBI Pathogen Detection Project"/>
        </authorList>
    </citation>
    <scope>NUCLEOTIDE SEQUENCE</scope>
    <source>
        <strain evidence="1">404ty</strain>
    </source>
</reference>
<sequence>MRFHHFWPPNDIYFGVGAAGIIEEVSLITNDRNYLFVNLNRYSLLNALNFFTRMSDINKIIVIISSSRLMPLARFWLTECKNVIAVFDAATSVQDIIRIRNVSQHQSGEKILTEQRDYRFRINRKDIVKMKYFLSESGMEELQDRFMNSSSTMYRWRKELAVKFGVREPRYLLLPDSVTLL</sequence>
<proteinExistence type="predicted"/>
<comment type="caution">
    <text evidence="1">The sequence shown here is derived from an EMBL/GenBank/DDBJ whole genome shotgun (WGS) entry which is preliminary data.</text>
</comment>